<sequence>MLTDPKAVKVETSTSNVPTQNLDQATRALFEKPQTSAEESRPQSQKDDCTELKGNVKNLTEIFESKREQDTQKQGPELQRNRVKGKSVSALMKKFEF</sequence>
<feature type="region of interest" description="Disordered" evidence="1">
    <location>
        <begin position="1"/>
        <end position="53"/>
    </location>
</feature>
<evidence type="ECO:0000313" key="2">
    <source>
        <dbReference type="EMBL" id="CAL1569360.1"/>
    </source>
</evidence>
<feature type="compositionally biased region" description="Polar residues" evidence="1">
    <location>
        <begin position="11"/>
        <end position="24"/>
    </location>
</feature>
<dbReference type="EMBL" id="OZ035823">
    <property type="protein sequence ID" value="CAL1569360.1"/>
    <property type="molecule type" value="Genomic_DNA"/>
</dbReference>
<keyword evidence="3" id="KW-1185">Reference proteome</keyword>
<organism evidence="2 3">
    <name type="scientific">Knipowitschia caucasica</name>
    <name type="common">Caucasian dwarf goby</name>
    <name type="synonym">Pomatoschistus caucasicus</name>
    <dbReference type="NCBI Taxonomy" id="637954"/>
    <lineage>
        <taxon>Eukaryota</taxon>
        <taxon>Metazoa</taxon>
        <taxon>Chordata</taxon>
        <taxon>Craniata</taxon>
        <taxon>Vertebrata</taxon>
        <taxon>Euteleostomi</taxon>
        <taxon>Actinopterygii</taxon>
        <taxon>Neopterygii</taxon>
        <taxon>Teleostei</taxon>
        <taxon>Neoteleostei</taxon>
        <taxon>Acanthomorphata</taxon>
        <taxon>Gobiaria</taxon>
        <taxon>Gobiiformes</taxon>
        <taxon>Gobioidei</taxon>
        <taxon>Gobiidae</taxon>
        <taxon>Gobiinae</taxon>
        <taxon>Knipowitschia</taxon>
    </lineage>
</organism>
<dbReference type="Proteomes" id="UP001497482">
    <property type="component" value="Chromosome 1"/>
</dbReference>
<name>A0AAV2IWF6_KNICA</name>
<feature type="compositionally biased region" description="Basic and acidic residues" evidence="1">
    <location>
        <begin position="38"/>
        <end position="51"/>
    </location>
</feature>
<evidence type="ECO:0000313" key="3">
    <source>
        <dbReference type="Proteomes" id="UP001497482"/>
    </source>
</evidence>
<proteinExistence type="predicted"/>
<evidence type="ECO:0000256" key="1">
    <source>
        <dbReference type="SAM" id="MobiDB-lite"/>
    </source>
</evidence>
<dbReference type="AlphaFoldDB" id="A0AAV2IWF6"/>
<feature type="region of interest" description="Disordered" evidence="1">
    <location>
        <begin position="65"/>
        <end position="85"/>
    </location>
</feature>
<gene>
    <name evidence="2" type="ORF">KC01_LOCUS1809</name>
</gene>
<reference evidence="2 3" key="1">
    <citation type="submission" date="2024-04" db="EMBL/GenBank/DDBJ databases">
        <authorList>
            <person name="Waldvogel A.-M."/>
            <person name="Schoenle A."/>
        </authorList>
    </citation>
    <scope>NUCLEOTIDE SEQUENCE [LARGE SCALE GENOMIC DNA]</scope>
</reference>
<protein>
    <submittedName>
        <fullName evidence="2">Uncharacterized protein</fullName>
    </submittedName>
</protein>
<accession>A0AAV2IWF6</accession>